<dbReference type="AlphaFoldDB" id="A0A9P7C217"/>
<reference evidence="2 3" key="1">
    <citation type="journal article" date="2020" name="Microb. Genom.">
        <title>Genetic diversity of clinical and environmental Mucorales isolates obtained from an investigation of mucormycosis cases among solid organ transplant recipients.</title>
        <authorList>
            <person name="Nguyen M.H."/>
            <person name="Kaul D."/>
            <person name="Muto C."/>
            <person name="Cheng S.J."/>
            <person name="Richter R.A."/>
            <person name="Bruno V.M."/>
            <person name="Liu G."/>
            <person name="Beyhan S."/>
            <person name="Sundermann A.J."/>
            <person name="Mounaud S."/>
            <person name="Pasculle A.W."/>
            <person name="Nierman W.C."/>
            <person name="Driscoll E."/>
            <person name="Cumbie R."/>
            <person name="Clancy C.J."/>
            <person name="Dupont C.L."/>
        </authorList>
    </citation>
    <scope>NUCLEOTIDE SEQUENCE [LARGE SCALE GENOMIC DNA]</scope>
    <source>
        <strain evidence="2 3">GL24</strain>
    </source>
</reference>
<evidence type="ECO:0000313" key="3">
    <source>
        <dbReference type="Proteomes" id="UP000740926"/>
    </source>
</evidence>
<evidence type="ECO:0000313" key="2">
    <source>
        <dbReference type="EMBL" id="KAG1532323.1"/>
    </source>
</evidence>
<dbReference type="Proteomes" id="UP000740926">
    <property type="component" value="Unassembled WGS sequence"/>
</dbReference>
<feature type="region of interest" description="Disordered" evidence="1">
    <location>
        <begin position="36"/>
        <end position="115"/>
    </location>
</feature>
<feature type="compositionally biased region" description="Polar residues" evidence="1">
    <location>
        <begin position="94"/>
        <end position="103"/>
    </location>
</feature>
<comment type="caution">
    <text evidence="2">The sequence shown here is derived from an EMBL/GenBank/DDBJ whole genome shotgun (WGS) entry which is preliminary data.</text>
</comment>
<name>A0A9P7C217_9FUNG</name>
<protein>
    <submittedName>
        <fullName evidence="2">Uncharacterized protein</fullName>
    </submittedName>
</protein>
<keyword evidence="3" id="KW-1185">Reference proteome</keyword>
<proteinExistence type="predicted"/>
<accession>A0A9P7C217</accession>
<gene>
    <name evidence="2" type="ORF">G6F50_016256</name>
</gene>
<organism evidence="2 3">
    <name type="scientific">Rhizopus delemar</name>
    <dbReference type="NCBI Taxonomy" id="936053"/>
    <lineage>
        <taxon>Eukaryota</taxon>
        <taxon>Fungi</taxon>
        <taxon>Fungi incertae sedis</taxon>
        <taxon>Mucoromycota</taxon>
        <taxon>Mucoromycotina</taxon>
        <taxon>Mucoromycetes</taxon>
        <taxon>Mucorales</taxon>
        <taxon>Mucorineae</taxon>
        <taxon>Rhizopodaceae</taxon>
        <taxon>Rhizopus</taxon>
    </lineage>
</organism>
<evidence type="ECO:0000256" key="1">
    <source>
        <dbReference type="SAM" id="MobiDB-lite"/>
    </source>
</evidence>
<feature type="compositionally biased region" description="Basic and acidic residues" evidence="1">
    <location>
        <begin position="42"/>
        <end position="65"/>
    </location>
</feature>
<sequence>MGLVVDAAHVSGHADVALQEIQRETRVLLHAGGALGQAGGRLRGDEHLDHAQHQHEADHQRDHQLNQRQAGHRGTTVHDHAHSSVSRAKVVALSGSSGSQRWSPQLTATLTLPPL</sequence>
<feature type="compositionally biased region" description="Low complexity" evidence="1">
    <location>
        <begin position="104"/>
        <end position="115"/>
    </location>
</feature>
<dbReference type="EMBL" id="JAANIU010009991">
    <property type="protein sequence ID" value="KAG1532323.1"/>
    <property type="molecule type" value="Genomic_DNA"/>
</dbReference>